<proteinExistence type="predicted"/>
<gene>
    <name evidence="2" type="ORF">AVDCRST_MAG02-1616</name>
</gene>
<dbReference type="EMBL" id="CADCVH010000051">
    <property type="protein sequence ID" value="CAA9455865.1"/>
    <property type="molecule type" value="Genomic_DNA"/>
</dbReference>
<reference evidence="2" key="1">
    <citation type="submission" date="2020-02" db="EMBL/GenBank/DDBJ databases">
        <authorList>
            <person name="Meier V. D."/>
        </authorList>
    </citation>
    <scope>NUCLEOTIDE SEQUENCE</scope>
    <source>
        <strain evidence="2">AVDCRST_MAG02</strain>
    </source>
</reference>
<sequence length="374" mass="40389">EAPQPPNGGTNKALYRPDGRRGRLARRRLLRVRGGRGHRRGPHGGTGRERRPPGHGGAGAGAHHRLLRPGARGRGRLHRTGPQDDQRRRAGRPARRGSRPHDPGPGGELHRARRREDPGAGQDLRRGQLLQRTLPRVRPRRVRGAEDPDARGGVPPLRHGDQLLHRDPQRRRPSGQPRRRRQLRHGGGAAAVDGRVQLARDRGRELAGPHPILRPRQPGGDPRRGSFAAAGPALLGRGDRGDPKGGPRSGRGLRGRDRPLYGRRGPRARRVGARPVPGRPPLHPRGGARHARADRPRGGRHVHGLPEPSGGGARRGGCGRQPRGHRVRGGVTGLPVRDRDGGAGHRRCLAPAAGRARRAAPEPRAPSGHGATRL</sequence>
<organism evidence="2">
    <name type="scientific">uncultured Rubrobacteraceae bacterium</name>
    <dbReference type="NCBI Taxonomy" id="349277"/>
    <lineage>
        <taxon>Bacteria</taxon>
        <taxon>Bacillati</taxon>
        <taxon>Actinomycetota</taxon>
        <taxon>Rubrobacteria</taxon>
        <taxon>Rubrobacterales</taxon>
        <taxon>Rubrobacteraceae</taxon>
        <taxon>environmental samples</taxon>
    </lineage>
</organism>
<feature type="non-terminal residue" evidence="2">
    <location>
        <position position="1"/>
    </location>
</feature>
<feature type="compositionally biased region" description="Basic residues" evidence="1">
    <location>
        <begin position="22"/>
        <end position="42"/>
    </location>
</feature>
<feature type="compositionally biased region" description="Basic residues" evidence="1">
    <location>
        <begin position="62"/>
        <end position="79"/>
    </location>
</feature>
<dbReference type="EC" id="3.1.4.46" evidence="2"/>
<feature type="non-terminal residue" evidence="2">
    <location>
        <position position="374"/>
    </location>
</feature>
<protein>
    <submittedName>
        <fullName evidence="2">Glycerophosphoryl diester phosphodiesterase</fullName>
        <ecNumber evidence="2">3.1.4.46</ecNumber>
    </submittedName>
</protein>
<feature type="region of interest" description="Disordered" evidence="1">
    <location>
        <begin position="1"/>
        <end position="374"/>
    </location>
</feature>
<feature type="compositionally biased region" description="Basic and acidic residues" evidence="1">
    <location>
        <begin position="198"/>
        <end position="207"/>
    </location>
</feature>
<evidence type="ECO:0000256" key="1">
    <source>
        <dbReference type="SAM" id="MobiDB-lite"/>
    </source>
</evidence>
<feature type="compositionally biased region" description="Basic and acidic residues" evidence="1">
    <location>
        <begin position="108"/>
        <end position="126"/>
    </location>
</feature>
<keyword evidence="2" id="KW-0378">Hydrolase</keyword>
<feature type="compositionally biased region" description="Basic and acidic residues" evidence="1">
    <location>
        <begin position="158"/>
        <end position="167"/>
    </location>
</feature>
<feature type="compositionally biased region" description="Basic residues" evidence="1">
    <location>
        <begin position="168"/>
        <end position="184"/>
    </location>
</feature>
<evidence type="ECO:0000313" key="2">
    <source>
        <dbReference type="EMBL" id="CAA9455865.1"/>
    </source>
</evidence>
<accession>A0A6J4QYD4</accession>
<name>A0A6J4QYD4_9ACTN</name>
<dbReference type="AlphaFoldDB" id="A0A6J4QYD4"/>
<dbReference type="GO" id="GO:0008889">
    <property type="term" value="F:glycerophosphodiester phosphodiesterase activity"/>
    <property type="evidence" value="ECO:0007669"/>
    <property type="project" value="UniProtKB-EC"/>
</dbReference>
<feature type="compositionally biased region" description="Gly residues" evidence="1">
    <location>
        <begin position="309"/>
        <end position="319"/>
    </location>
</feature>
<feature type="compositionally biased region" description="Basic residues" evidence="1">
    <location>
        <begin position="89"/>
        <end position="98"/>
    </location>
</feature>